<keyword evidence="7 8" id="KW-0131">Cell cycle</keyword>
<dbReference type="SUPFAM" id="SSF64383">
    <property type="entry name" value="Cell-division protein ZipA, C-terminal domain"/>
    <property type="match status" value="1"/>
</dbReference>
<reference evidence="13" key="1">
    <citation type="journal article" date="2019" name="Int. J. Syst. Evol. Microbiol.">
        <title>The Global Catalogue of Microorganisms (GCM) 10K type strain sequencing project: providing services to taxonomists for standard genome sequencing and annotation.</title>
        <authorList>
            <consortium name="The Broad Institute Genomics Platform"/>
            <consortium name="The Broad Institute Genome Sequencing Center for Infectious Disease"/>
            <person name="Wu L."/>
            <person name="Ma J."/>
        </authorList>
    </citation>
    <scope>NUCLEOTIDE SEQUENCE [LARGE SCALE GENOMIC DNA]</scope>
    <source>
        <strain evidence="13">CCUG 54356</strain>
    </source>
</reference>
<gene>
    <name evidence="8 12" type="primary">zipA</name>
    <name evidence="12" type="ORF">ACFQ2X_15080</name>
</gene>
<dbReference type="RefSeq" id="WP_230439041.1">
    <property type="nucleotide sequence ID" value="NZ_CP087715.1"/>
</dbReference>
<dbReference type="SMART" id="SM00771">
    <property type="entry name" value="ZipA_C"/>
    <property type="match status" value="1"/>
</dbReference>
<dbReference type="Pfam" id="PF04354">
    <property type="entry name" value="ZipA_C"/>
    <property type="match status" value="1"/>
</dbReference>
<comment type="subunit">
    <text evidence="8">Interacts with FtsZ via their C-terminal domains.</text>
</comment>
<feature type="compositionally biased region" description="Polar residues" evidence="10">
    <location>
        <begin position="304"/>
        <end position="313"/>
    </location>
</feature>
<evidence type="ECO:0000313" key="12">
    <source>
        <dbReference type="EMBL" id="MFD1217929.1"/>
    </source>
</evidence>
<protein>
    <recommendedName>
        <fullName evidence="8 9">Cell division protein ZipA</fullName>
    </recommendedName>
</protein>
<keyword evidence="13" id="KW-1185">Reference proteome</keyword>
<dbReference type="InterPro" id="IPR011919">
    <property type="entry name" value="Cell_div_ZipA"/>
</dbReference>
<keyword evidence="4 8" id="KW-0812">Transmembrane</keyword>
<dbReference type="HAMAP" id="MF_00509">
    <property type="entry name" value="ZipA"/>
    <property type="match status" value="1"/>
</dbReference>
<dbReference type="Proteomes" id="UP001597264">
    <property type="component" value="Unassembled WGS sequence"/>
</dbReference>
<name>A0ABW3UC67_9GAMM</name>
<sequence>MDNWLINVLALVLLCVVLDGARRAYLKHRDTMKVSRNLSRSMRADLDFDDEDDALSSPRPVPTARNTRSESPKPRSRQNESKSSVASTVDAELEYIDPEEAEKRRQIAAELPGSVRVVQRRKPEDASQINRKVQQNFQSSRKPLAGSKPVRPDQSEVSAPSEADPVTSRLAEPDNTPGQEPQQVSLNLEEQVPTLMDSVVEEAPEPGSQAVEPELPGLDATQAEPGPEHESDGARQNSPLESLASQTSVENAVLSSSSSSSTSSSAGGSSRSVEAAEPPSATTDVYAESAAEDRREPSLDESVSLESLQQVPASAQGEETGESPEALETKSQSGWASADLKLPEFKMPEFKRRAARDAGKPETSGNISDSRSGKQKPRGGKSGPRGTARERSVEEVLILNIMAPAGDYFEGNDLLRVLLSSGLRFGDMNIFHYHCGEAGEGPVLFSLANIVVPGTFDMSTMEDFTTPGISLFLALPAEVEALKALDTLLGVAREISAQLGGELKDENRSVFTAQTAEHYRQRVMEFRRRKALAQAQA</sequence>
<dbReference type="Gene3D" id="3.30.1400.10">
    <property type="entry name" value="ZipA, C-terminal FtsZ-binding domain"/>
    <property type="match status" value="1"/>
</dbReference>
<comment type="caution">
    <text evidence="12">The sequence shown here is derived from an EMBL/GenBank/DDBJ whole genome shotgun (WGS) entry which is preliminary data.</text>
</comment>
<dbReference type="NCBIfam" id="TIGR02205">
    <property type="entry name" value="septum_zipA"/>
    <property type="match status" value="1"/>
</dbReference>
<dbReference type="GO" id="GO:0051301">
    <property type="term" value="P:cell division"/>
    <property type="evidence" value="ECO:0007669"/>
    <property type="project" value="UniProtKB-KW"/>
</dbReference>
<keyword evidence="2 8" id="KW-0997">Cell inner membrane</keyword>
<keyword evidence="3 8" id="KW-0132">Cell division</keyword>
<feature type="domain" description="ZipA C-terminal FtsZ-binding" evidence="11">
    <location>
        <begin position="393"/>
        <end position="523"/>
    </location>
</feature>
<dbReference type="PANTHER" id="PTHR38685">
    <property type="entry name" value="CELL DIVISION PROTEIN ZIPA"/>
    <property type="match status" value="1"/>
</dbReference>
<proteinExistence type="inferred from homology"/>
<comment type="function">
    <text evidence="8 9">Essential cell division protein that stabilizes the FtsZ protofilaments by cross-linking them and that serves as a cytoplasmic membrane anchor for the Z ring. Also required for the recruitment to the septal ring of downstream cell division proteins.</text>
</comment>
<dbReference type="InterPro" id="IPR007449">
    <property type="entry name" value="ZipA_FtsZ-bd_C"/>
</dbReference>
<evidence type="ECO:0000256" key="8">
    <source>
        <dbReference type="HAMAP-Rule" id="MF_00509"/>
    </source>
</evidence>
<dbReference type="EMBL" id="JBHTLR010000019">
    <property type="protein sequence ID" value="MFD1217929.1"/>
    <property type="molecule type" value="Genomic_DNA"/>
</dbReference>
<keyword evidence="1 8" id="KW-1003">Cell membrane</keyword>
<keyword evidence="5 8" id="KW-1133">Transmembrane helix</keyword>
<accession>A0ABW3UC67</accession>
<comment type="similarity">
    <text evidence="8 9">Belongs to the ZipA family.</text>
</comment>
<evidence type="ECO:0000256" key="6">
    <source>
        <dbReference type="ARBA" id="ARBA00023136"/>
    </source>
</evidence>
<evidence type="ECO:0000313" key="13">
    <source>
        <dbReference type="Proteomes" id="UP001597264"/>
    </source>
</evidence>
<feature type="compositionally biased region" description="Polar residues" evidence="10">
    <location>
        <begin position="176"/>
        <end position="188"/>
    </location>
</feature>
<feature type="compositionally biased region" description="Basic and acidic residues" evidence="10">
    <location>
        <begin position="67"/>
        <end position="80"/>
    </location>
</feature>
<evidence type="ECO:0000256" key="9">
    <source>
        <dbReference type="RuleBase" id="RU003612"/>
    </source>
</evidence>
<organism evidence="12 13">
    <name type="scientific">Microbulbifer celer</name>
    <dbReference type="NCBI Taxonomy" id="435905"/>
    <lineage>
        <taxon>Bacteria</taxon>
        <taxon>Pseudomonadati</taxon>
        <taxon>Pseudomonadota</taxon>
        <taxon>Gammaproteobacteria</taxon>
        <taxon>Cellvibrionales</taxon>
        <taxon>Microbulbiferaceae</taxon>
        <taxon>Microbulbifer</taxon>
    </lineage>
</organism>
<evidence type="ECO:0000256" key="1">
    <source>
        <dbReference type="ARBA" id="ARBA00022475"/>
    </source>
</evidence>
<evidence type="ECO:0000256" key="2">
    <source>
        <dbReference type="ARBA" id="ARBA00022519"/>
    </source>
</evidence>
<evidence type="ECO:0000256" key="4">
    <source>
        <dbReference type="ARBA" id="ARBA00022692"/>
    </source>
</evidence>
<feature type="compositionally biased region" description="Polar residues" evidence="10">
    <location>
        <begin position="127"/>
        <end position="141"/>
    </location>
</feature>
<keyword evidence="6 8" id="KW-0472">Membrane</keyword>
<evidence type="ECO:0000259" key="11">
    <source>
        <dbReference type="SMART" id="SM00771"/>
    </source>
</evidence>
<evidence type="ECO:0000256" key="5">
    <source>
        <dbReference type="ARBA" id="ARBA00022989"/>
    </source>
</evidence>
<evidence type="ECO:0000256" key="10">
    <source>
        <dbReference type="SAM" id="MobiDB-lite"/>
    </source>
</evidence>
<comment type="subcellular location">
    <subcellularLocation>
        <location evidence="8">Cell inner membrane</location>
        <topology evidence="8">Single-pass type I membrane protein</topology>
    </subcellularLocation>
    <text evidence="8">Localizes to the Z ring in an FtsZ-dependent manner.</text>
</comment>
<feature type="region of interest" description="Disordered" evidence="10">
    <location>
        <begin position="49"/>
        <end position="92"/>
    </location>
</feature>
<evidence type="ECO:0000256" key="3">
    <source>
        <dbReference type="ARBA" id="ARBA00022618"/>
    </source>
</evidence>
<feature type="region of interest" description="Disordered" evidence="10">
    <location>
        <begin position="351"/>
        <end position="389"/>
    </location>
</feature>
<dbReference type="InterPro" id="IPR036765">
    <property type="entry name" value="ZipA_FtsZ-bd_C_sf"/>
</dbReference>
<feature type="compositionally biased region" description="Low complexity" evidence="10">
    <location>
        <begin position="255"/>
        <end position="272"/>
    </location>
</feature>
<feature type="compositionally biased region" description="Polar residues" evidence="10">
    <location>
        <begin position="234"/>
        <end position="254"/>
    </location>
</feature>
<feature type="region of interest" description="Disordered" evidence="10">
    <location>
        <begin position="118"/>
        <end position="339"/>
    </location>
</feature>
<dbReference type="PANTHER" id="PTHR38685:SF1">
    <property type="entry name" value="CELL DIVISION PROTEIN ZIPA"/>
    <property type="match status" value="1"/>
</dbReference>
<feature type="compositionally biased region" description="Basic and acidic residues" evidence="10">
    <location>
        <begin position="351"/>
        <end position="360"/>
    </location>
</feature>
<evidence type="ECO:0000256" key="7">
    <source>
        <dbReference type="ARBA" id="ARBA00023306"/>
    </source>
</evidence>